<dbReference type="Pfam" id="PF05973">
    <property type="entry name" value="Gp49"/>
    <property type="match status" value="1"/>
</dbReference>
<gene>
    <name evidence="1" type="ORF">SAMN02745753_01676</name>
</gene>
<accession>A0A1M5ACK3</accession>
<evidence type="ECO:0000313" key="2">
    <source>
        <dbReference type="Proteomes" id="UP000184517"/>
    </source>
</evidence>
<reference evidence="2" key="1">
    <citation type="submission" date="2016-11" db="EMBL/GenBank/DDBJ databases">
        <authorList>
            <person name="Varghese N."/>
            <person name="Submissions S."/>
        </authorList>
    </citation>
    <scope>NUCLEOTIDE SEQUENCE [LARGE SCALE GENOMIC DNA]</scope>
    <source>
        <strain evidence="2">DSM 16579</strain>
    </source>
</reference>
<dbReference type="InterPro" id="IPR009241">
    <property type="entry name" value="HigB-like"/>
</dbReference>
<dbReference type="Proteomes" id="UP000184517">
    <property type="component" value="Unassembled WGS sequence"/>
</dbReference>
<dbReference type="NCBIfam" id="TIGR02683">
    <property type="entry name" value="upstrm_HI1419"/>
    <property type="match status" value="1"/>
</dbReference>
<dbReference type="PANTHER" id="PTHR41791:SF1">
    <property type="entry name" value="SSL7039 PROTEIN"/>
    <property type="match status" value="1"/>
</dbReference>
<dbReference type="OrthoDB" id="9800258at2"/>
<keyword evidence="2" id="KW-1185">Reference proteome</keyword>
<dbReference type="SUPFAM" id="SSF143011">
    <property type="entry name" value="RelE-like"/>
    <property type="match status" value="1"/>
</dbReference>
<proteinExistence type="predicted"/>
<dbReference type="InterPro" id="IPR035093">
    <property type="entry name" value="RelE/ParE_toxin_dom_sf"/>
</dbReference>
<name>A0A1M5ACK3_9GAMM</name>
<evidence type="ECO:0000313" key="1">
    <source>
        <dbReference type="EMBL" id="SHF28003.1"/>
    </source>
</evidence>
<protein>
    <submittedName>
        <fullName evidence="1">Putative addiction module killer protein</fullName>
    </submittedName>
</protein>
<dbReference type="InterPro" id="IPR014056">
    <property type="entry name" value="TypeIITA-like_toxin_pred"/>
</dbReference>
<dbReference type="RefSeq" id="WP_072839256.1">
    <property type="nucleotide sequence ID" value="NZ_FQVF01000006.1"/>
</dbReference>
<dbReference type="STRING" id="1122206.SAMN02745753_01676"/>
<organism evidence="1 2">
    <name type="scientific">Marinomonas polaris DSM 16579</name>
    <dbReference type="NCBI Taxonomy" id="1122206"/>
    <lineage>
        <taxon>Bacteria</taxon>
        <taxon>Pseudomonadati</taxon>
        <taxon>Pseudomonadota</taxon>
        <taxon>Gammaproteobacteria</taxon>
        <taxon>Oceanospirillales</taxon>
        <taxon>Oceanospirillaceae</taxon>
        <taxon>Marinomonas</taxon>
    </lineage>
</organism>
<dbReference type="PIRSF" id="PIRSF028744">
    <property type="entry name" value="Addict_mod_HI1419"/>
    <property type="match status" value="1"/>
</dbReference>
<dbReference type="EMBL" id="FQVF01000006">
    <property type="protein sequence ID" value="SHF28003.1"/>
    <property type="molecule type" value="Genomic_DNA"/>
</dbReference>
<sequence>MQYSIKKTDFFDKWLRKLKDTQAKIQILNRIARIESEGYFGDYKEIAEELSELRFFAGPGYRVYFTEKDGQIVILLAGGDKSSQQRDIKKAKILLNDLL</sequence>
<dbReference type="PANTHER" id="PTHR41791">
    <property type="entry name" value="SSL7039 PROTEIN"/>
    <property type="match status" value="1"/>
</dbReference>
<dbReference type="AlphaFoldDB" id="A0A1M5ACK3"/>